<organism evidence="1 2">
    <name type="scientific">Sulfobacillus benefaciens</name>
    <dbReference type="NCBI Taxonomy" id="453960"/>
    <lineage>
        <taxon>Bacteria</taxon>
        <taxon>Bacillati</taxon>
        <taxon>Bacillota</taxon>
        <taxon>Clostridia</taxon>
        <taxon>Eubacteriales</taxon>
        <taxon>Clostridiales Family XVII. Incertae Sedis</taxon>
        <taxon>Sulfobacillus</taxon>
    </lineage>
</organism>
<dbReference type="Proteomes" id="UP000242972">
    <property type="component" value="Unassembled WGS sequence"/>
</dbReference>
<sequence>MHCTEYQSRCSLYPQGDGTGKRAAVGGRIPPVAGRKFLMMGTATATGRTFEVAVPTLRRDEARDGREKNCGL</sequence>
<accession>A0A2T2XGX7</accession>
<gene>
    <name evidence="1" type="ORF">C7B46_09125</name>
</gene>
<reference evidence="1 2" key="1">
    <citation type="journal article" date="2014" name="BMC Genomics">
        <title>Comparison of environmental and isolate Sulfobacillus genomes reveals diverse carbon, sulfur, nitrogen, and hydrogen metabolisms.</title>
        <authorList>
            <person name="Justice N.B."/>
            <person name="Norman A."/>
            <person name="Brown C.T."/>
            <person name="Singh A."/>
            <person name="Thomas B.C."/>
            <person name="Banfield J.F."/>
        </authorList>
    </citation>
    <scope>NUCLEOTIDE SEQUENCE [LARGE SCALE GENOMIC DNA]</scope>
    <source>
        <strain evidence="1">AMDSBA4</strain>
    </source>
</reference>
<evidence type="ECO:0000313" key="1">
    <source>
        <dbReference type="EMBL" id="PSR33749.1"/>
    </source>
</evidence>
<protein>
    <submittedName>
        <fullName evidence="1">Uncharacterized protein</fullName>
    </submittedName>
</protein>
<evidence type="ECO:0000313" key="2">
    <source>
        <dbReference type="Proteomes" id="UP000242972"/>
    </source>
</evidence>
<comment type="caution">
    <text evidence="1">The sequence shown here is derived from an EMBL/GenBank/DDBJ whole genome shotgun (WGS) entry which is preliminary data.</text>
</comment>
<name>A0A2T2XGX7_9FIRM</name>
<dbReference type="AlphaFoldDB" id="A0A2T2XGX7"/>
<proteinExistence type="predicted"/>
<dbReference type="EMBL" id="PXYW01000017">
    <property type="protein sequence ID" value="PSR33749.1"/>
    <property type="molecule type" value="Genomic_DNA"/>
</dbReference>